<dbReference type="GO" id="GO:0004300">
    <property type="term" value="F:enoyl-CoA hydratase activity"/>
    <property type="evidence" value="ECO:0007669"/>
    <property type="project" value="UniProtKB-ARBA"/>
</dbReference>
<dbReference type="PROSITE" id="PS00166">
    <property type="entry name" value="ENOYL_COA_HYDRATASE"/>
    <property type="match status" value="1"/>
</dbReference>
<dbReference type="FunFam" id="3.90.226.10:FF:000072">
    <property type="entry name" value="Enoyl-CoA hydratase domain-containing protein 2, mitochondrial"/>
    <property type="match status" value="1"/>
</dbReference>
<evidence type="ECO:0000256" key="1">
    <source>
        <dbReference type="ARBA" id="ARBA00005254"/>
    </source>
</evidence>
<dbReference type="GO" id="GO:0006635">
    <property type="term" value="P:fatty acid beta-oxidation"/>
    <property type="evidence" value="ECO:0007669"/>
    <property type="project" value="TreeGrafter"/>
</dbReference>
<evidence type="ECO:0000313" key="4">
    <source>
        <dbReference type="Proteomes" id="UP000192223"/>
    </source>
</evidence>
<organism evidence="4 5">
    <name type="scientific">Agrilus planipennis</name>
    <name type="common">Emerald ash borer</name>
    <name type="synonym">Agrilus marcopoli</name>
    <dbReference type="NCBI Taxonomy" id="224129"/>
    <lineage>
        <taxon>Eukaryota</taxon>
        <taxon>Metazoa</taxon>
        <taxon>Ecdysozoa</taxon>
        <taxon>Arthropoda</taxon>
        <taxon>Hexapoda</taxon>
        <taxon>Insecta</taxon>
        <taxon>Pterygota</taxon>
        <taxon>Neoptera</taxon>
        <taxon>Endopterygota</taxon>
        <taxon>Coleoptera</taxon>
        <taxon>Polyphaga</taxon>
        <taxon>Elateriformia</taxon>
        <taxon>Buprestoidea</taxon>
        <taxon>Buprestidae</taxon>
        <taxon>Agrilinae</taxon>
        <taxon>Agrilus</taxon>
    </lineage>
</organism>
<dbReference type="GO" id="GO:0005739">
    <property type="term" value="C:mitochondrion"/>
    <property type="evidence" value="ECO:0007669"/>
    <property type="project" value="TreeGrafter"/>
</dbReference>
<keyword evidence="4" id="KW-1185">Reference proteome</keyword>
<dbReference type="CDD" id="cd06558">
    <property type="entry name" value="crotonase-like"/>
    <property type="match status" value="1"/>
</dbReference>
<dbReference type="KEGG" id="apln:108737247"/>
<dbReference type="PANTHER" id="PTHR11941">
    <property type="entry name" value="ENOYL-COA HYDRATASE-RELATED"/>
    <property type="match status" value="1"/>
</dbReference>
<dbReference type="InParanoid" id="A0A7F5RIT8"/>
<dbReference type="PANTHER" id="PTHR11941:SF171">
    <property type="entry name" value="SD19268P"/>
    <property type="match status" value="1"/>
</dbReference>
<dbReference type="InterPro" id="IPR014748">
    <property type="entry name" value="Enoyl-CoA_hydra_C"/>
</dbReference>
<evidence type="ECO:0000256" key="2">
    <source>
        <dbReference type="ARBA" id="ARBA00023239"/>
    </source>
</evidence>
<evidence type="ECO:0000256" key="3">
    <source>
        <dbReference type="RuleBase" id="RU003707"/>
    </source>
</evidence>
<dbReference type="Gene3D" id="1.10.12.10">
    <property type="entry name" value="Lyase 2-enoyl-coa Hydratase, Chain A, domain 2"/>
    <property type="match status" value="1"/>
</dbReference>
<evidence type="ECO:0000313" key="5">
    <source>
        <dbReference type="RefSeq" id="XP_025835914.1"/>
    </source>
</evidence>
<dbReference type="InterPro" id="IPR001753">
    <property type="entry name" value="Enoyl-CoA_hydra/iso"/>
</dbReference>
<dbReference type="Gene3D" id="3.90.226.10">
    <property type="entry name" value="2-enoyl-CoA Hydratase, Chain A, domain 1"/>
    <property type="match status" value="1"/>
</dbReference>
<keyword evidence="2" id="KW-0456">Lyase</keyword>
<dbReference type="AlphaFoldDB" id="A0A7F5RIT8"/>
<dbReference type="RefSeq" id="XP_025835914.1">
    <property type="nucleotide sequence ID" value="XM_025980129.1"/>
</dbReference>
<dbReference type="FunCoup" id="A0A7F5RIT8">
    <property type="interactions" value="1372"/>
</dbReference>
<dbReference type="Pfam" id="PF00378">
    <property type="entry name" value="ECH_1"/>
    <property type="match status" value="1"/>
</dbReference>
<dbReference type="OrthoDB" id="410701at2759"/>
<dbReference type="SUPFAM" id="SSF52096">
    <property type="entry name" value="ClpP/crotonase"/>
    <property type="match status" value="1"/>
</dbReference>
<protein>
    <submittedName>
        <fullName evidence="5">Methylglutaconyl-CoA hydratase, mitochondrial</fullName>
    </submittedName>
</protein>
<feature type="non-terminal residue" evidence="5">
    <location>
        <position position="1"/>
    </location>
</feature>
<dbReference type="InterPro" id="IPR018376">
    <property type="entry name" value="Enoyl-CoA_hyd/isom_CS"/>
</dbReference>
<dbReference type="Proteomes" id="UP000192223">
    <property type="component" value="Unplaced"/>
</dbReference>
<gene>
    <name evidence="5" type="primary">LOC108737247</name>
</gene>
<accession>A0A7F5RIT8</accession>
<dbReference type="InterPro" id="IPR029045">
    <property type="entry name" value="ClpP/crotonase-like_dom_sf"/>
</dbReference>
<dbReference type="GeneID" id="108737247"/>
<proteinExistence type="inferred from homology"/>
<comment type="similarity">
    <text evidence="1 3">Belongs to the enoyl-CoA hydratase/isomerase family.</text>
</comment>
<name>A0A7F5RIT8_AGRPL</name>
<reference evidence="5" key="1">
    <citation type="submission" date="2025-08" db="UniProtKB">
        <authorList>
            <consortium name="RefSeq"/>
        </authorList>
    </citation>
    <scope>IDENTIFICATION</scope>
    <source>
        <tissue evidence="5">Entire body</tissue>
    </source>
</reference>
<sequence length="188" mass="20139">VEIIDFLSKLNKILCNIEQLPIPVIAALDGIALGGGLEMSLSCDIRVASKSTKIGLVETKLGIIPGAGGTQRLSRIVGPAVAKELIYTGRIVDGTQAYNLGIVNHIVDQNENEDAAYQKSLQIANEIASNGPIAVKLAKRAINIGLQVDLSSGLEIEKALYAQLLPTKDRIEGYSAFLEKRQPKYTGE</sequence>
<dbReference type="FunFam" id="1.10.12.10:FF:000001">
    <property type="entry name" value="Probable enoyl-CoA hydratase, mitochondrial"/>
    <property type="match status" value="1"/>
</dbReference>